<evidence type="ECO:0000256" key="1">
    <source>
        <dbReference type="SAM" id="MobiDB-lite"/>
    </source>
</evidence>
<sequence>MKVSADGDNASPAIDWKTGPEGTRCFVVLMEDPDAAQPKPFVHWVVYDIPGNVTGLREGLPTEPILQDPKGVKQGTNSAGRTGYFGPKPPVGDPAHSYHFQVFALDVSSLDLDPGAPRDEVLSAMKGHVLASGRLVGTFERPSVK</sequence>
<dbReference type="PANTHER" id="PTHR30289">
    <property type="entry name" value="UNCHARACTERIZED PROTEIN YBCL-RELATED"/>
    <property type="match status" value="1"/>
</dbReference>
<feature type="region of interest" description="Disordered" evidence="1">
    <location>
        <begin position="60"/>
        <end position="90"/>
    </location>
</feature>
<gene>
    <name evidence="2" type="ORF">A6302_00914</name>
</gene>
<comment type="caution">
    <text evidence="2">The sequence shown here is derived from an EMBL/GenBank/DDBJ whole genome shotgun (WGS) entry which is preliminary data.</text>
</comment>
<evidence type="ECO:0000313" key="3">
    <source>
        <dbReference type="Proteomes" id="UP000094622"/>
    </source>
</evidence>
<organism evidence="2 3">
    <name type="scientific">Methylobrevis pamukkalensis</name>
    <dbReference type="NCBI Taxonomy" id="1439726"/>
    <lineage>
        <taxon>Bacteria</taxon>
        <taxon>Pseudomonadati</taxon>
        <taxon>Pseudomonadota</taxon>
        <taxon>Alphaproteobacteria</taxon>
        <taxon>Hyphomicrobiales</taxon>
        <taxon>Pleomorphomonadaceae</taxon>
        <taxon>Methylobrevis</taxon>
    </lineage>
</organism>
<proteinExistence type="predicted"/>
<dbReference type="NCBIfam" id="TIGR00481">
    <property type="entry name" value="YbhB/YbcL family Raf kinase inhibitor-like protein"/>
    <property type="match status" value="1"/>
</dbReference>
<evidence type="ECO:0000313" key="2">
    <source>
        <dbReference type="EMBL" id="ODN71771.1"/>
    </source>
</evidence>
<dbReference type="Pfam" id="PF01161">
    <property type="entry name" value="PBP"/>
    <property type="match status" value="1"/>
</dbReference>
<dbReference type="EMBL" id="MCRJ01000014">
    <property type="protein sequence ID" value="ODN71771.1"/>
    <property type="molecule type" value="Genomic_DNA"/>
</dbReference>
<name>A0A1E3H8E8_9HYPH</name>
<dbReference type="Gene3D" id="3.90.280.10">
    <property type="entry name" value="PEBP-like"/>
    <property type="match status" value="1"/>
</dbReference>
<keyword evidence="3" id="KW-1185">Reference proteome</keyword>
<reference evidence="2 3" key="1">
    <citation type="submission" date="2016-07" db="EMBL/GenBank/DDBJ databases">
        <title>Draft Genome Sequence of Methylobrevis pamukkalensis PK2.</title>
        <authorList>
            <person name="Vasilenko O.V."/>
            <person name="Doronina N.V."/>
            <person name="Shmareva M.N."/>
            <person name="Tarlachkov S.V."/>
            <person name="Mustakhimov I."/>
            <person name="Trotsenko Y.A."/>
        </authorList>
    </citation>
    <scope>NUCLEOTIDE SEQUENCE [LARGE SCALE GENOMIC DNA]</scope>
    <source>
        <strain evidence="2 3">PK2</strain>
    </source>
</reference>
<dbReference type="AlphaFoldDB" id="A0A1E3H8E8"/>
<dbReference type="InterPro" id="IPR005247">
    <property type="entry name" value="YbhB_YbcL/LppC-like"/>
</dbReference>
<dbReference type="SUPFAM" id="SSF49777">
    <property type="entry name" value="PEBP-like"/>
    <property type="match status" value="1"/>
</dbReference>
<protein>
    <submittedName>
        <fullName evidence="2">Putative kinase inhibitor protein</fullName>
    </submittedName>
</protein>
<dbReference type="InterPro" id="IPR008914">
    <property type="entry name" value="PEBP"/>
</dbReference>
<accession>A0A1E3H8E8</accession>
<dbReference type="CDD" id="cd00865">
    <property type="entry name" value="PEBP_bact_arch"/>
    <property type="match status" value="1"/>
</dbReference>
<dbReference type="Proteomes" id="UP000094622">
    <property type="component" value="Unassembled WGS sequence"/>
</dbReference>
<dbReference type="InterPro" id="IPR036610">
    <property type="entry name" value="PEBP-like_sf"/>
</dbReference>
<dbReference type="PANTHER" id="PTHR30289:SF1">
    <property type="entry name" value="PEBP (PHOSPHATIDYLETHANOLAMINE-BINDING PROTEIN) FAMILY PROTEIN"/>
    <property type="match status" value="1"/>
</dbReference>
<dbReference type="RefSeq" id="WP_169833491.1">
    <property type="nucleotide sequence ID" value="NZ_MCRJ01000014.1"/>
</dbReference>